<organism evidence="2 3">
    <name type="scientific">Heligmosomoides polygyrus</name>
    <name type="common">Parasitic roundworm</name>
    <dbReference type="NCBI Taxonomy" id="6339"/>
    <lineage>
        <taxon>Eukaryota</taxon>
        <taxon>Metazoa</taxon>
        <taxon>Ecdysozoa</taxon>
        <taxon>Nematoda</taxon>
        <taxon>Chromadorea</taxon>
        <taxon>Rhabditida</taxon>
        <taxon>Rhabditina</taxon>
        <taxon>Rhabditomorpha</taxon>
        <taxon>Strongyloidea</taxon>
        <taxon>Heligmosomidae</taxon>
        <taxon>Heligmosomoides</taxon>
    </lineage>
</organism>
<dbReference type="Proteomes" id="UP000050761">
    <property type="component" value="Unassembled WGS sequence"/>
</dbReference>
<dbReference type="WBParaSite" id="HPBE_0002049601-mRNA-1">
    <property type="protein sequence ID" value="HPBE_0002049601-mRNA-1"/>
    <property type="gene ID" value="HPBE_0002049601"/>
</dbReference>
<evidence type="ECO:0000313" key="3">
    <source>
        <dbReference type="WBParaSite" id="HPBE_0002049601-mRNA-1"/>
    </source>
</evidence>
<reference evidence="1 2" key="1">
    <citation type="submission" date="2018-11" db="EMBL/GenBank/DDBJ databases">
        <authorList>
            <consortium name="Pathogen Informatics"/>
        </authorList>
    </citation>
    <scope>NUCLEOTIDE SEQUENCE [LARGE SCALE GENOMIC DNA]</scope>
</reference>
<keyword evidence="2" id="KW-1185">Reference proteome</keyword>
<accession>A0A3P8CNP8</accession>
<reference evidence="3" key="2">
    <citation type="submission" date="2019-09" db="UniProtKB">
        <authorList>
            <consortium name="WormBaseParasite"/>
        </authorList>
    </citation>
    <scope>IDENTIFICATION</scope>
</reference>
<dbReference type="AlphaFoldDB" id="A0A183GDY8"/>
<name>A0A183GDY8_HELPZ</name>
<evidence type="ECO:0000313" key="2">
    <source>
        <dbReference type="Proteomes" id="UP000050761"/>
    </source>
</evidence>
<evidence type="ECO:0000313" key="1">
    <source>
        <dbReference type="EMBL" id="VDP20295.1"/>
    </source>
</evidence>
<accession>A0A183GDY8</accession>
<proteinExistence type="predicted"/>
<protein>
    <submittedName>
        <fullName evidence="1 3">Uncharacterized protein</fullName>
    </submittedName>
</protein>
<dbReference type="EMBL" id="UZAH01032195">
    <property type="protein sequence ID" value="VDP20295.1"/>
    <property type="molecule type" value="Genomic_DNA"/>
</dbReference>
<sequence>MEPVPSRRPAPLADSATNSARMATIDNSLMIYLKVNTGSVSARCSCRLHPLRGPTSGDVLHMLFMAFCCASSRIPHVAAEVVRADITSCSLHV</sequence>
<gene>
    <name evidence="1" type="ORF">HPBE_LOCUS20495</name>
</gene>